<feature type="domain" description="Ubiquitin carboxyl-terminal hydrolase 7 ICP0-binding" evidence="6">
    <location>
        <begin position="118"/>
        <end position="286"/>
    </location>
</feature>
<dbReference type="GO" id="GO:0008234">
    <property type="term" value="F:cysteine-type peptidase activity"/>
    <property type="evidence" value="ECO:0007669"/>
    <property type="project" value="UniProtKB-KW"/>
</dbReference>
<reference evidence="7" key="3">
    <citation type="journal article" date="2017" name="Nature">
        <title>Genome sequence of the progenitor of the wheat D genome Aegilops tauschii.</title>
        <authorList>
            <person name="Luo M.C."/>
            <person name="Gu Y.Q."/>
            <person name="Puiu D."/>
            <person name="Wang H."/>
            <person name="Twardziok S.O."/>
            <person name="Deal K.R."/>
            <person name="Huo N."/>
            <person name="Zhu T."/>
            <person name="Wang L."/>
            <person name="Wang Y."/>
            <person name="McGuire P.E."/>
            <person name="Liu S."/>
            <person name="Long H."/>
            <person name="Ramasamy R.K."/>
            <person name="Rodriguez J.C."/>
            <person name="Van S.L."/>
            <person name="Yuan L."/>
            <person name="Wang Z."/>
            <person name="Xia Z."/>
            <person name="Xiao L."/>
            <person name="Anderson O.D."/>
            <person name="Ouyang S."/>
            <person name="Liang Y."/>
            <person name="Zimin A.V."/>
            <person name="Pertea G."/>
            <person name="Qi P."/>
            <person name="Bennetzen J.L."/>
            <person name="Dai X."/>
            <person name="Dawson M.W."/>
            <person name="Muller H.G."/>
            <person name="Kugler K."/>
            <person name="Rivarola-Duarte L."/>
            <person name="Spannagl M."/>
            <person name="Mayer K.F.X."/>
            <person name="Lu F.H."/>
            <person name="Bevan M.W."/>
            <person name="Leroy P."/>
            <person name="Li P."/>
            <person name="You F.M."/>
            <person name="Sun Q."/>
            <person name="Liu Z."/>
            <person name="Lyons E."/>
            <person name="Wicker T."/>
            <person name="Salzberg S.L."/>
            <person name="Devos K.M."/>
            <person name="Dvorak J."/>
        </authorList>
    </citation>
    <scope>NUCLEOTIDE SEQUENCE [LARGE SCALE GENOMIC DNA]</scope>
    <source>
        <strain evidence="7">cv. AL8/78</strain>
    </source>
</reference>
<evidence type="ECO:0000313" key="7">
    <source>
        <dbReference type="EnsemblPlants" id="AET4Gv20203700.18"/>
    </source>
</evidence>
<accession>A0A453HJ04</accession>
<evidence type="ECO:0000313" key="8">
    <source>
        <dbReference type="Proteomes" id="UP000015105"/>
    </source>
</evidence>
<evidence type="ECO:0000256" key="3">
    <source>
        <dbReference type="ARBA" id="ARBA00022786"/>
    </source>
</evidence>
<name>A0A453HJ04_AEGTS</name>
<reference evidence="8" key="2">
    <citation type="journal article" date="2017" name="Nat. Plants">
        <title>The Aegilops tauschii genome reveals multiple impacts of transposons.</title>
        <authorList>
            <person name="Zhao G."/>
            <person name="Zou C."/>
            <person name="Li K."/>
            <person name="Wang K."/>
            <person name="Li T."/>
            <person name="Gao L."/>
            <person name="Zhang X."/>
            <person name="Wang H."/>
            <person name="Yang Z."/>
            <person name="Liu X."/>
            <person name="Jiang W."/>
            <person name="Mao L."/>
            <person name="Kong X."/>
            <person name="Jiao Y."/>
            <person name="Jia J."/>
        </authorList>
    </citation>
    <scope>NUCLEOTIDE SEQUENCE [LARGE SCALE GENOMIC DNA]</scope>
    <source>
        <strain evidence="8">cv. AL8/78</strain>
    </source>
</reference>
<evidence type="ECO:0000256" key="1">
    <source>
        <dbReference type="ARBA" id="ARBA00009085"/>
    </source>
</evidence>
<dbReference type="GO" id="GO:0101005">
    <property type="term" value="F:deubiquitinase activity"/>
    <property type="evidence" value="ECO:0007669"/>
    <property type="project" value="UniProtKB-ARBA"/>
</dbReference>
<dbReference type="GO" id="GO:0006508">
    <property type="term" value="P:proteolysis"/>
    <property type="evidence" value="ECO:0007669"/>
    <property type="project" value="UniProtKB-KW"/>
</dbReference>
<keyword evidence="4" id="KW-0378">Hydrolase</keyword>
<dbReference type="InterPro" id="IPR024729">
    <property type="entry name" value="USP7_ICP0-binding_dom"/>
</dbReference>
<keyword evidence="8" id="KW-1185">Reference proteome</keyword>
<reference evidence="7" key="5">
    <citation type="journal article" date="2021" name="G3 (Bethesda)">
        <title>Aegilops tauschii genome assembly Aet v5.0 features greater sequence contiguity and improved annotation.</title>
        <authorList>
            <person name="Wang L."/>
            <person name="Zhu T."/>
            <person name="Rodriguez J.C."/>
            <person name="Deal K.R."/>
            <person name="Dubcovsky J."/>
            <person name="McGuire P.E."/>
            <person name="Lux T."/>
            <person name="Spannagl M."/>
            <person name="Mayer K.F.X."/>
            <person name="Baldrich P."/>
            <person name="Meyers B.C."/>
            <person name="Huo N."/>
            <person name="Gu Y.Q."/>
            <person name="Zhou H."/>
            <person name="Devos K.M."/>
            <person name="Bennetzen J.L."/>
            <person name="Unver T."/>
            <person name="Budak H."/>
            <person name="Gulick P.J."/>
            <person name="Galiba G."/>
            <person name="Kalapos B."/>
            <person name="Nelson D.R."/>
            <person name="Li P."/>
            <person name="You F.M."/>
            <person name="Luo M.C."/>
            <person name="Dvorak J."/>
        </authorList>
    </citation>
    <scope>NUCLEOTIDE SEQUENCE [LARGE SCALE GENOMIC DNA]</scope>
    <source>
        <strain evidence="7">cv. AL8/78</strain>
    </source>
</reference>
<reference evidence="8" key="1">
    <citation type="journal article" date="2014" name="Science">
        <title>Ancient hybridizations among the ancestral genomes of bread wheat.</title>
        <authorList>
            <consortium name="International Wheat Genome Sequencing Consortium,"/>
            <person name="Marcussen T."/>
            <person name="Sandve S.R."/>
            <person name="Heier L."/>
            <person name="Spannagl M."/>
            <person name="Pfeifer M."/>
            <person name="Jakobsen K.S."/>
            <person name="Wulff B.B."/>
            <person name="Steuernagel B."/>
            <person name="Mayer K.F."/>
            <person name="Olsen O.A."/>
        </authorList>
    </citation>
    <scope>NUCLEOTIDE SEQUENCE [LARGE SCALE GENOMIC DNA]</scope>
    <source>
        <strain evidence="8">cv. AL8/78</strain>
    </source>
</reference>
<evidence type="ECO:0000259" key="6">
    <source>
        <dbReference type="Pfam" id="PF12436"/>
    </source>
</evidence>
<keyword evidence="3" id="KW-0833">Ubl conjugation pathway</keyword>
<keyword evidence="5" id="KW-0788">Thiol protease</keyword>
<reference evidence="7" key="4">
    <citation type="submission" date="2019-03" db="UniProtKB">
        <authorList>
            <consortium name="EnsemblPlants"/>
        </authorList>
    </citation>
    <scope>IDENTIFICATION</scope>
</reference>
<dbReference type="Gramene" id="AET4Gv20203700.18">
    <property type="protein sequence ID" value="AET4Gv20203700.18"/>
    <property type="gene ID" value="AET4Gv20203700"/>
</dbReference>
<dbReference type="FunFam" id="3.10.20.90:FF:000050">
    <property type="entry name" value="Ubiquitin carboxyl-terminal hydrolase 13"/>
    <property type="match status" value="1"/>
</dbReference>
<dbReference type="Proteomes" id="UP000015105">
    <property type="component" value="Chromosome 4D"/>
</dbReference>
<evidence type="ECO:0000256" key="5">
    <source>
        <dbReference type="ARBA" id="ARBA00022807"/>
    </source>
</evidence>
<keyword evidence="2" id="KW-0645">Protease</keyword>
<dbReference type="Pfam" id="PF12436">
    <property type="entry name" value="USP7_ICP0_bdg"/>
    <property type="match status" value="1"/>
</dbReference>
<dbReference type="Gene3D" id="3.10.20.90">
    <property type="entry name" value="Phosphatidylinositol 3-kinase Catalytic Subunit, Chain A, domain 1"/>
    <property type="match status" value="1"/>
</dbReference>
<dbReference type="EnsemblPlants" id="AET4Gv20203700.18">
    <property type="protein sequence ID" value="AET4Gv20203700.18"/>
    <property type="gene ID" value="AET4Gv20203700"/>
</dbReference>
<dbReference type="GO" id="GO:0005634">
    <property type="term" value="C:nucleus"/>
    <property type="evidence" value="ECO:0007669"/>
    <property type="project" value="UniProtKB-ARBA"/>
</dbReference>
<evidence type="ECO:0000256" key="2">
    <source>
        <dbReference type="ARBA" id="ARBA00022670"/>
    </source>
</evidence>
<proteinExistence type="inferred from homology"/>
<comment type="similarity">
    <text evidence="1">Belongs to the peptidase C19 family.</text>
</comment>
<dbReference type="AlphaFoldDB" id="A0A453HJ04"/>
<sequence length="363" mass="41851">PGRYFCFSRTRFGTFPFSAATIRGRSARRRPKTPTVPTSTTGAPRLAEVLPIAAMAQDHRTIKVARDEDLRSQIGSGGFYFDLVDFDRVRAFQVPVDTTVILFMEELAKELGTPVKFQRLWLCQRRQNGTRRPSRPLNSKEKKLSIGRVFSADVKLFLEVFNPCSPRNLNREYLLVFLKFYDPEQTQLRYIGTLFVSCSSRPLDILPKLRSLAGFCADEEIELYEEIKFEPNVMCEALDIHHTFTVNQIENGDIICFQKRPKSCNQHLYPSVKLFLEHVHKLTVAFLLFYFQDSNCGFLLAAGLHFQLTLNLVFQPAPTFLRLQAFVLLLLFESCCAFYDFFFSIQSCWIVLYWVLGQGPMVQ</sequence>
<protein>
    <recommendedName>
        <fullName evidence="6">Ubiquitin carboxyl-terminal hydrolase 7 ICP0-binding domain-containing protein</fullName>
    </recommendedName>
</protein>
<organism evidence="7 8">
    <name type="scientific">Aegilops tauschii subsp. strangulata</name>
    <name type="common">Goatgrass</name>
    <dbReference type="NCBI Taxonomy" id="200361"/>
    <lineage>
        <taxon>Eukaryota</taxon>
        <taxon>Viridiplantae</taxon>
        <taxon>Streptophyta</taxon>
        <taxon>Embryophyta</taxon>
        <taxon>Tracheophyta</taxon>
        <taxon>Spermatophyta</taxon>
        <taxon>Magnoliopsida</taxon>
        <taxon>Liliopsida</taxon>
        <taxon>Poales</taxon>
        <taxon>Poaceae</taxon>
        <taxon>BOP clade</taxon>
        <taxon>Pooideae</taxon>
        <taxon>Triticodae</taxon>
        <taxon>Triticeae</taxon>
        <taxon>Triticinae</taxon>
        <taxon>Aegilops</taxon>
    </lineage>
</organism>
<evidence type="ECO:0000256" key="4">
    <source>
        <dbReference type="ARBA" id="ARBA00022801"/>
    </source>
</evidence>